<evidence type="ECO:0000313" key="10">
    <source>
        <dbReference type="Proteomes" id="UP001179121"/>
    </source>
</evidence>
<organism evidence="9 10">
    <name type="scientific">Nitrospira tepida</name>
    <dbReference type="NCBI Taxonomy" id="2973512"/>
    <lineage>
        <taxon>Bacteria</taxon>
        <taxon>Pseudomonadati</taxon>
        <taxon>Nitrospirota</taxon>
        <taxon>Nitrospiria</taxon>
        <taxon>Nitrospirales</taxon>
        <taxon>Nitrospiraceae</taxon>
        <taxon>Nitrospira</taxon>
    </lineage>
</organism>
<dbReference type="GO" id="GO:0008446">
    <property type="term" value="F:GDP-mannose 4,6-dehydratase activity"/>
    <property type="evidence" value="ECO:0007669"/>
    <property type="project" value="UniProtKB-UniRule"/>
</dbReference>
<name>A0AA86N166_9BACT</name>
<keyword evidence="5 7" id="KW-0456">Lyase</keyword>
<feature type="active site" description="Nucleophile" evidence="7">
    <location>
        <position position="180"/>
    </location>
</feature>
<dbReference type="GO" id="GO:0070401">
    <property type="term" value="F:NADP+ binding"/>
    <property type="evidence" value="ECO:0007669"/>
    <property type="project" value="UniProtKB-UniRule"/>
</dbReference>
<keyword evidence="10" id="KW-1185">Reference proteome</keyword>
<evidence type="ECO:0000256" key="5">
    <source>
        <dbReference type="ARBA" id="ARBA00023239"/>
    </source>
</evidence>
<proteinExistence type="inferred from homology"/>
<dbReference type="Gene3D" id="3.90.25.10">
    <property type="entry name" value="UDP-galactose 4-epimerase, domain 1"/>
    <property type="match status" value="1"/>
</dbReference>
<feature type="domain" description="NAD(P)-binding" evidence="8">
    <location>
        <begin position="6"/>
        <end position="314"/>
    </location>
</feature>
<evidence type="ECO:0000256" key="1">
    <source>
        <dbReference type="ARBA" id="ARBA00000188"/>
    </source>
</evidence>
<evidence type="ECO:0000256" key="6">
    <source>
        <dbReference type="ARBA" id="ARBA00059383"/>
    </source>
</evidence>
<dbReference type="PANTHER" id="PTHR43715:SF1">
    <property type="entry name" value="GDP-MANNOSE 4,6 DEHYDRATASE"/>
    <property type="match status" value="1"/>
</dbReference>
<protein>
    <recommendedName>
        <fullName evidence="4 7">GDP-mannose 4,6-dehydratase</fullName>
        <ecNumber evidence="4 7">4.2.1.47</ecNumber>
    </recommendedName>
    <alternativeName>
        <fullName evidence="7">GDP-D-mannose dehydratase</fullName>
    </alternativeName>
</protein>
<evidence type="ECO:0000259" key="8">
    <source>
        <dbReference type="Pfam" id="PF16363"/>
    </source>
</evidence>
<evidence type="ECO:0000256" key="4">
    <source>
        <dbReference type="ARBA" id="ARBA00011989"/>
    </source>
</evidence>
<dbReference type="Proteomes" id="UP001179121">
    <property type="component" value="Chromosome"/>
</dbReference>
<comment type="function">
    <text evidence="6 7">Catalyzes the conversion of GDP-D-mannose to GDP-4-dehydro-6-deoxy-D-mannose.</text>
</comment>
<comment type="similarity">
    <text evidence="3 7">Belongs to the NAD(P)-dependent epimerase/dehydratase family. GDP-mannose 4,6-dehydratase subfamily.</text>
</comment>
<evidence type="ECO:0000256" key="2">
    <source>
        <dbReference type="ARBA" id="ARBA00001937"/>
    </source>
</evidence>
<dbReference type="InterPro" id="IPR016040">
    <property type="entry name" value="NAD(P)-bd_dom"/>
</dbReference>
<dbReference type="InterPro" id="IPR036291">
    <property type="entry name" value="NAD(P)-bd_dom_sf"/>
</dbReference>
<comment type="cofactor">
    <cofactor evidence="2 7">
        <name>NADP(+)</name>
        <dbReference type="ChEBI" id="CHEBI:58349"/>
    </cofactor>
</comment>
<dbReference type="InterPro" id="IPR006368">
    <property type="entry name" value="GDP_Man_deHydtase"/>
</dbReference>
<gene>
    <name evidence="7" type="primary">gmd</name>
    <name evidence="9" type="ORF">DNFV4_03105</name>
</gene>
<dbReference type="GO" id="GO:0042351">
    <property type="term" value="P:'de novo' GDP-L-fucose biosynthetic process"/>
    <property type="evidence" value="ECO:0007669"/>
    <property type="project" value="TreeGrafter"/>
</dbReference>
<sequence>MTKRALITGITGQDGSYLAEFLLEQGYEVHGIVRRIAIEDPAHRLWRILAIKDRLHLHAASLESLPSIYRVFQAVKPDECYHLAAQSFVSYSFEDEFSTLNANINGTHYVLAALKDCAPACRFYFAASSEMFGKVAEVPQRETTRFHPRSAYGISKVAGFDLTRNYREAYGIQASCGILYNHESPRRGFEFVTRKITSHAARIKLGLIRELKLGNLEARRDWGHAREYVRAMWMMLQQPLAEDYVIATGEQHTVREFAEVAFSCVGLDYRNYVTIDPQLLRPAEVETLLGDASKAKRELGWTSKISFKELVAEMVEADMKHFAAGNEK</sequence>
<dbReference type="KEGG" id="nti:DNFV4_03105"/>
<keyword evidence="7" id="KW-0521">NADP</keyword>
<dbReference type="EC" id="4.2.1.47" evidence="4 7"/>
<evidence type="ECO:0000256" key="3">
    <source>
        <dbReference type="ARBA" id="ARBA00009263"/>
    </source>
</evidence>
<evidence type="ECO:0000313" key="9">
    <source>
        <dbReference type="EMBL" id="CAI4032675.1"/>
    </source>
</evidence>
<comment type="caution">
    <text evidence="7">Lacks conserved residue(s) required for the propagation of feature annotation.</text>
</comment>
<dbReference type="HAMAP" id="MF_00955">
    <property type="entry name" value="GDP_Man_dehydratase"/>
    <property type="match status" value="1"/>
</dbReference>
<reference evidence="9" key="1">
    <citation type="submission" date="2022-10" db="EMBL/GenBank/DDBJ databases">
        <authorList>
            <person name="Koch H."/>
        </authorList>
    </citation>
    <scope>NUCLEOTIDE SEQUENCE</scope>
    <source>
        <strain evidence="9">DNF</strain>
    </source>
</reference>
<dbReference type="EMBL" id="OX365700">
    <property type="protein sequence ID" value="CAI4032675.1"/>
    <property type="molecule type" value="Genomic_DNA"/>
</dbReference>
<dbReference type="Pfam" id="PF16363">
    <property type="entry name" value="GDP_Man_Dehyd"/>
    <property type="match status" value="1"/>
</dbReference>
<dbReference type="CDD" id="cd05260">
    <property type="entry name" value="GDP_MD_SDR_e"/>
    <property type="match status" value="1"/>
</dbReference>
<dbReference type="Gene3D" id="3.40.50.720">
    <property type="entry name" value="NAD(P)-binding Rossmann-like Domain"/>
    <property type="match status" value="1"/>
</dbReference>
<dbReference type="SUPFAM" id="SSF51735">
    <property type="entry name" value="NAD(P)-binding Rossmann-fold domains"/>
    <property type="match status" value="1"/>
</dbReference>
<dbReference type="AlphaFoldDB" id="A0AA86N166"/>
<dbReference type="PANTHER" id="PTHR43715">
    <property type="entry name" value="GDP-MANNOSE 4,6-DEHYDRATASE"/>
    <property type="match status" value="1"/>
</dbReference>
<dbReference type="RefSeq" id="WP_289269397.1">
    <property type="nucleotide sequence ID" value="NZ_OX365700.1"/>
</dbReference>
<accession>A0AA86N166</accession>
<comment type="catalytic activity">
    <reaction evidence="1 7">
        <text>GDP-alpha-D-mannose = GDP-4-dehydro-alpha-D-rhamnose + H2O</text>
        <dbReference type="Rhea" id="RHEA:23820"/>
        <dbReference type="ChEBI" id="CHEBI:15377"/>
        <dbReference type="ChEBI" id="CHEBI:57527"/>
        <dbReference type="ChEBI" id="CHEBI:57964"/>
        <dbReference type="EC" id="4.2.1.47"/>
    </reaction>
</comment>
<dbReference type="FunFam" id="3.40.50.720:FF:000924">
    <property type="entry name" value="GDP-mannose 4,6 dehydratase"/>
    <property type="match status" value="1"/>
</dbReference>
<evidence type="ECO:0000256" key="7">
    <source>
        <dbReference type="HAMAP-Rule" id="MF_00955"/>
    </source>
</evidence>